<proteinExistence type="predicted"/>
<dbReference type="EMBL" id="FMZA01000007">
    <property type="protein sequence ID" value="SDC41150.1"/>
    <property type="molecule type" value="Genomic_DNA"/>
</dbReference>
<protein>
    <submittedName>
        <fullName evidence="1">Uncharacterized protein</fullName>
    </submittedName>
</protein>
<dbReference type="RefSeq" id="WP_091568201.1">
    <property type="nucleotide sequence ID" value="NZ_FMZA01000007.1"/>
</dbReference>
<dbReference type="AlphaFoldDB" id="A0A1G6LD53"/>
<name>A0A1G6LD53_9BACL</name>
<keyword evidence="2" id="KW-1185">Reference proteome</keyword>
<evidence type="ECO:0000313" key="1">
    <source>
        <dbReference type="EMBL" id="SDC41150.1"/>
    </source>
</evidence>
<organism evidence="1 2">
    <name type="scientific">Melghirimyces thermohalophilus</name>
    <dbReference type="NCBI Taxonomy" id="1236220"/>
    <lineage>
        <taxon>Bacteria</taxon>
        <taxon>Bacillati</taxon>
        <taxon>Bacillota</taxon>
        <taxon>Bacilli</taxon>
        <taxon>Bacillales</taxon>
        <taxon>Thermoactinomycetaceae</taxon>
        <taxon>Melghirimyces</taxon>
    </lineage>
</organism>
<evidence type="ECO:0000313" key="2">
    <source>
        <dbReference type="Proteomes" id="UP000199387"/>
    </source>
</evidence>
<accession>A0A1G6LD53</accession>
<sequence length="191" mass="22141">MDLQFYLENTRYASENLLRLVWEQKQEYARLLQEHEQVKEQRESCYAPVSHKGIGTTKEDLDVKIEELIMAKEIKVNSIQVLSGALLQIAKQGMSIVHGDFNNWPAGKEIQGNGQRVTLKEIIRHGRNQAMHFEEDLYEETKEFFDRLAVVAGDDALSARKHPGKNLAFQVVQFLHWNDYASYESDMLLMQ</sequence>
<dbReference type="Proteomes" id="UP000199387">
    <property type="component" value="Unassembled WGS sequence"/>
</dbReference>
<gene>
    <name evidence="1" type="ORF">SAMN04488112_107174</name>
</gene>
<dbReference type="OrthoDB" id="9156487at2"/>
<reference evidence="1 2" key="1">
    <citation type="submission" date="2016-10" db="EMBL/GenBank/DDBJ databases">
        <authorList>
            <person name="de Groot N.N."/>
        </authorList>
    </citation>
    <scope>NUCLEOTIDE SEQUENCE [LARGE SCALE GENOMIC DNA]</scope>
    <source>
        <strain evidence="1 2">DSM 45514</strain>
    </source>
</reference>